<evidence type="ECO:0000313" key="3">
    <source>
        <dbReference type="Proteomes" id="UP000500857"/>
    </source>
</evidence>
<evidence type="ECO:0000259" key="1">
    <source>
        <dbReference type="PROSITE" id="PS51352"/>
    </source>
</evidence>
<dbReference type="KEGG" id="oxy:HCG48_20525"/>
<reference evidence="2 3" key="1">
    <citation type="submission" date="2020-04" db="EMBL/GenBank/DDBJ databases">
        <authorList>
            <person name="Basu S."/>
            <person name="Maruthanayagam V."/>
            <person name="Chakraborty S."/>
            <person name="Pramanik A."/>
            <person name="Mukherjee J."/>
            <person name="Brink B."/>
        </authorList>
    </citation>
    <scope>NUCLEOTIDE SEQUENCE [LARGE SCALE GENOMIC DNA]</scope>
    <source>
        <strain evidence="2 3">AP17</strain>
    </source>
</reference>
<dbReference type="SUPFAM" id="SSF52833">
    <property type="entry name" value="Thioredoxin-like"/>
    <property type="match status" value="1"/>
</dbReference>
<dbReference type="AlphaFoldDB" id="A0A6H1U746"/>
<feature type="domain" description="Thioredoxin" evidence="1">
    <location>
        <begin position="6"/>
        <end position="147"/>
    </location>
</feature>
<dbReference type="InterPro" id="IPR048069">
    <property type="entry name" value="Thylak_slr1796"/>
</dbReference>
<dbReference type="InterPro" id="IPR013766">
    <property type="entry name" value="Thioredoxin_domain"/>
</dbReference>
<dbReference type="NCBIfam" id="NF038096">
    <property type="entry name" value="thylak_slr1796"/>
    <property type="match status" value="1"/>
</dbReference>
<dbReference type="EMBL" id="CP051167">
    <property type="protein sequence ID" value="QIZ73853.1"/>
    <property type="molecule type" value="Genomic_DNA"/>
</dbReference>
<sequence length="172" mass="19125">MAVLLWFAGAPSARASLNDDRFDGNIYALYGGNGSLVPPKVTFRQALKRDDKATLVVFYLDDSRDCKQFASVVSQLQAYYGRAADILPLNVDAITTEGSFTPNDAGYYYEGVVPQTVVFDQSGKKVYSGLGQVDFGEVDRVLRKLYNLVPRDESQELKKRSFNEFNSELAPD</sequence>
<dbReference type="PROSITE" id="PS51352">
    <property type="entry name" value="THIOREDOXIN_2"/>
    <property type="match status" value="1"/>
</dbReference>
<dbReference type="Gene3D" id="3.40.30.10">
    <property type="entry name" value="Glutaredoxin"/>
    <property type="match status" value="1"/>
</dbReference>
<proteinExistence type="predicted"/>
<accession>A0A6H1U746</accession>
<dbReference type="Proteomes" id="UP000500857">
    <property type="component" value="Chromosome"/>
</dbReference>
<evidence type="ECO:0000313" key="2">
    <source>
        <dbReference type="EMBL" id="QIZ73853.1"/>
    </source>
</evidence>
<name>A0A6H1U746_9CYAN</name>
<gene>
    <name evidence="2" type="ORF">HCG48_20525</name>
</gene>
<dbReference type="InterPro" id="IPR036249">
    <property type="entry name" value="Thioredoxin-like_sf"/>
</dbReference>
<keyword evidence="3" id="KW-1185">Reference proteome</keyword>
<protein>
    <submittedName>
        <fullName evidence="2">Thioredoxin family protein</fullName>
    </submittedName>
</protein>
<organism evidence="2 3">
    <name type="scientific">Oxynema aestuarii AP17</name>
    <dbReference type="NCBI Taxonomy" id="2064643"/>
    <lineage>
        <taxon>Bacteria</taxon>
        <taxon>Bacillati</taxon>
        <taxon>Cyanobacteriota</taxon>
        <taxon>Cyanophyceae</taxon>
        <taxon>Oscillatoriophycideae</taxon>
        <taxon>Oscillatoriales</taxon>
        <taxon>Oscillatoriaceae</taxon>
        <taxon>Oxynema</taxon>
        <taxon>Oxynema aestuarii</taxon>
    </lineage>
</organism>